<dbReference type="EMBL" id="JAQQWI010000022">
    <property type="protein sequence ID" value="KAK7995798.1"/>
    <property type="molecule type" value="Genomic_DNA"/>
</dbReference>
<comment type="caution">
    <text evidence="3">The sequence shown here is derived from an EMBL/GenBank/DDBJ whole genome shotgun (WGS) entry which is preliminary data.</text>
</comment>
<sequence length="592" mass="68514">MEELINCFSRLQLEPFQLKDDHNAGHGLATGPSTSHTSAVTNPRKKWRLDTIPIEIIRDIAEYLTMRDLNNLKMTCKGIHASIVGPFYYERQVAWEYMFDLMREWIVVRQDVMTDFITFTPEEVAAWPESRAEKYAYDFEGAKELFCFLDRCVDVWGPGILYFTYSVFDTFWDKGLVKQLPRYHREGSLINRAISSCRDPVIMEQVMNAYSMYYKDSLDGLKQPPVRRRFVGHVQNNDAPPVFWACSENRVDVLELLNRKDGHDDLRHWVRMDIGRVSDEWNSWPYEEGIFEEWHQSPTTLIDAWESAFHPRDAMGRRKPANRSINEDACVWLINHKLGYNSRPAGIPLQHLAEAAVLKKERVVDALLRHFRATLAPKKYQRAVSLALLSAARGWVGPSPPRPRPRPQANSSSADICPDGHRTVIDMLYEACTWWGTLKQESRDGKGILAQAVKYAPRNANYLLEKQMELRLTDWRDVRGALMEALEHGGSEDTHRLEFFKTVFLHNEELACDADKLYEDGDAGYRREVDGLRREIVDHIQNNCRRTGCFDVAMCFAEWVGREWFDDWFIQTVEAAEVSDDESVAPSQFDAT</sequence>
<proteinExistence type="predicted"/>
<evidence type="ECO:0000313" key="3">
    <source>
        <dbReference type="EMBL" id="KAK7995798.1"/>
    </source>
</evidence>
<accession>A0ABR1R142</accession>
<gene>
    <name evidence="3" type="ORF">PG991_015265</name>
</gene>
<feature type="region of interest" description="Disordered" evidence="1">
    <location>
        <begin position="396"/>
        <end position="417"/>
    </location>
</feature>
<reference evidence="3 4" key="1">
    <citation type="submission" date="2023-01" db="EMBL/GenBank/DDBJ databases">
        <title>Analysis of 21 Apiospora genomes using comparative genomics revels a genus with tremendous synthesis potential of carbohydrate active enzymes and secondary metabolites.</title>
        <authorList>
            <person name="Sorensen T."/>
        </authorList>
    </citation>
    <scope>NUCLEOTIDE SEQUENCE [LARGE SCALE GENOMIC DNA]</scope>
    <source>
        <strain evidence="3 4">CBS 20057</strain>
    </source>
</reference>
<feature type="domain" description="F-box" evidence="2">
    <location>
        <begin position="46"/>
        <end position="98"/>
    </location>
</feature>
<evidence type="ECO:0000259" key="2">
    <source>
        <dbReference type="PROSITE" id="PS50181"/>
    </source>
</evidence>
<organism evidence="3 4">
    <name type="scientific">Apiospora marii</name>
    <dbReference type="NCBI Taxonomy" id="335849"/>
    <lineage>
        <taxon>Eukaryota</taxon>
        <taxon>Fungi</taxon>
        <taxon>Dikarya</taxon>
        <taxon>Ascomycota</taxon>
        <taxon>Pezizomycotina</taxon>
        <taxon>Sordariomycetes</taxon>
        <taxon>Xylariomycetidae</taxon>
        <taxon>Amphisphaeriales</taxon>
        <taxon>Apiosporaceae</taxon>
        <taxon>Apiospora</taxon>
    </lineage>
</organism>
<name>A0ABR1R142_9PEZI</name>
<dbReference type="PROSITE" id="PS50181">
    <property type="entry name" value="FBOX"/>
    <property type="match status" value="1"/>
</dbReference>
<dbReference type="InterPro" id="IPR001810">
    <property type="entry name" value="F-box_dom"/>
</dbReference>
<dbReference type="InterPro" id="IPR036047">
    <property type="entry name" value="F-box-like_dom_sf"/>
</dbReference>
<evidence type="ECO:0000256" key="1">
    <source>
        <dbReference type="SAM" id="MobiDB-lite"/>
    </source>
</evidence>
<protein>
    <recommendedName>
        <fullName evidence="2">F-box domain-containing protein</fullName>
    </recommendedName>
</protein>
<evidence type="ECO:0000313" key="4">
    <source>
        <dbReference type="Proteomes" id="UP001396898"/>
    </source>
</evidence>
<dbReference type="CDD" id="cd09917">
    <property type="entry name" value="F-box_SF"/>
    <property type="match status" value="1"/>
</dbReference>
<keyword evidence="4" id="KW-1185">Reference proteome</keyword>
<dbReference type="SUPFAM" id="SSF81383">
    <property type="entry name" value="F-box domain"/>
    <property type="match status" value="1"/>
</dbReference>
<dbReference type="Proteomes" id="UP001396898">
    <property type="component" value="Unassembled WGS sequence"/>
</dbReference>